<evidence type="ECO:0000313" key="1">
    <source>
        <dbReference type="EMBL" id="GFY39295.1"/>
    </source>
</evidence>
<dbReference type="Proteomes" id="UP000886998">
    <property type="component" value="Unassembled WGS sequence"/>
</dbReference>
<gene>
    <name evidence="1" type="ORF">TNIN_408391</name>
</gene>
<name>A0A8X6WR77_9ARAC</name>
<proteinExistence type="predicted"/>
<accession>A0A8X6WR77</accession>
<comment type="caution">
    <text evidence="1">The sequence shown here is derived from an EMBL/GenBank/DDBJ whole genome shotgun (WGS) entry which is preliminary data.</text>
</comment>
<sequence length="88" mass="10400">MKYFGNNYIVINNYDLDKVFVRKSECLLEITPHTTTHLKLLKKVLVWPKGLTDILFNADLDGLSEDDDVNINSYCKKDCKTHFLHYRY</sequence>
<reference evidence="1" key="1">
    <citation type="submission" date="2020-08" db="EMBL/GenBank/DDBJ databases">
        <title>Multicomponent nature underlies the extraordinary mechanical properties of spider dragline silk.</title>
        <authorList>
            <person name="Kono N."/>
            <person name="Nakamura H."/>
            <person name="Mori M."/>
            <person name="Yoshida Y."/>
            <person name="Ohtoshi R."/>
            <person name="Malay A.D."/>
            <person name="Moran D.A.P."/>
            <person name="Tomita M."/>
            <person name="Numata K."/>
            <person name="Arakawa K."/>
        </authorList>
    </citation>
    <scope>NUCLEOTIDE SEQUENCE</scope>
</reference>
<dbReference type="EMBL" id="BMAV01001305">
    <property type="protein sequence ID" value="GFY39295.1"/>
    <property type="molecule type" value="Genomic_DNA"/>
</dbReference>
<keyword evidence="2" id="KW-1185">Reference proteome</keyword>
<evidence type="ECO:0000313" key="2">
    <source>
        <dbReference type="Proteomes" id="UP000886998"/>
    </source>
</evidence>
<dbReference type="AlphaFoldDB" id="A0A8X6WR77"/>
<organism evidence="1 2">
    <name type="scientific">Trichonephila inaurata madagascariensis</name>
    <dbReference type="NCBI Taxonomy" id="2747483"/>
    <lineage>
        <taxon>Eukaryota</taxon>
        <taxon>Metazoa</taxon>
        <taxon>Ecdysozoa</taxon>
        <taxon>Arthropoda</taxon>
        <taxon>Chelicerata</taxon>
        <taxon>Arachnida</taxon>
        <taxon>Araneae</taxon>
        <taxon>Araneomorphae</taxon>
        <taxon>Entelegynae</taxon>
        <taxon>Araneoidea</taxon>
        <taxon>Nephilidae</taxon>
        <taxon>Trichonephila</taxon>
        <taxon>Trichonephila inaurata</taxon>
    </lineage>
</organism>
<protein>
    <submittedName>
        <fullName evidence="1">Uncharacterized protein</fullName>
    </submittedName>
</protein>